<evidence type="ECO:0000256" key="1">
    <source>
        <dbReference type="ARBA" id="ARBA00022676"/>
    </source>
</evidence>
<keyword evidence="1 3" id="KW-0328">Glycosyltransferase</keyword>
<comment type="caution">
    <text evidence="3">The sequence shown here is derived from an EMBL/GenBank/DDBJ whole genome shotgun (WGS) entry which is preliminary data.</text>
</comment>
<dbReference type="GO" id="GO:0000032">
    <property type="term" value="P:cell wall mannoprotein biosynthetic process"/>
    <property type="evidence" value="ECO:0007669"/>
    <property type="project" value="EnsemblFungi"/>
</dbReference>
<reference evidence="3 4" key="1">
    <citation type="submission" date="2015-10" db="EMBL/GenBank/DDBJ databases">
        <title>Draft genomes sequences of Candida glabrata isolates 1A, 1B, 2A, 2B, 3A and 3B.</title>
        <authorList>
            <person name="Haavelsrud O.E."/>
            <person name="Gaustad P."/>
        </authorList>
    </citation>
    <scope>NUCLEOTIDE SEQUENCE [LARGE SCALE GENOMIC DNA]</scope>
    <source>
        <strain evidence="3">910700640</strain>
    </source>
</reference>
<evidence type="ECO:0000256" key="2">
    <source>
        <dbReference type="ARBA" id="ARBA00022679"/>
    </source>
</evidence>
<evidence type="ECO:0000313" key="4">
    <source>
        <dbReference type="Proteomes" id="UP000054886"/>
    </source>
</evidence>
<dbReference type="VEuPathDB" id="FungiDB:CAGL0G07491g"/>
<dbReference type="VEuPathDB" id="FungiDB:B1J91_G07491g"/>
<dbReference type="PANTHER" id="PTHR31306:SF10">
    <property type="entry name" value="ALPHA-1,6-MANNOSYLTRANSFERASE MNN11-RELATED"/>
    <property type="match status" value="1"/>
</dbReference>
<gene>
    <name evidence="3" type="ORF">AO440_001791</name>
</gene>
<dbReference type="InterPro" id="IPR008630">
    <property type="entry name" value="Glyco_trans_34"/>
</dbReference>
<dbReference type="PANTHER" id="PTHR31306">
    <property type="entry name" value="ALPHA-1,6-MANNOSYLTRANSFERASE MNN11-RELATED"/>
    <property type="match status" value="1"/>
</dbReference>
<dbReference type="GO" id="GO:0000136">
    <property type="term" value="C:mannan polymerase complex"/>
    <property type="evidence" value="ECO:0007669"/>
    <property type="project" value="EnsemblFungi"/>
</dbReference>
<dbReference type="PhylomeDB" id="A0A0W0D5L4"/>
<dbReference type="AlphaFoldDB" id="A0A0W0D5L4"/>
<dbReference type="Proteomes" id="UP000054886">
    <property type="component" value="Unassembled WGS sequence"/>
</dbReference>
<dbReference type="EMBL" id="LLZZ01000108">
    <property type="protein sequence ID" value="KTB07151.1"/>
    <property type="molecule type" value="Genomic_DNA"/>
</dbReference>
<dbReference type="VEuPathDB" id="FungiDB:GWK60_G07183"/>
<dbReference type="Pfam" id="PF05637">
    <property type="entry name" value="Glyco_transf_34"/>
    <property type="match status" value="1"/>
</dbReference>
<dbReference type="VEuPathDB" id="FungiDB:GVI51_G07315"/>
<name>A0A0W0D5L4_CANGB</name>
<evidence type="ECO:0000313" key="3">
    <source>
        <dbReference type="EMBL" id="KTB07151.1"/>
    </source>
</evidence>
<accession>A0A0W0D5L4</accession>
<sequence>MSLKPRSLTAKKRRPSQNHGELMALGIGNPLDVVRKYLGLGVSDMDLNDGRYVSKKKRNRYTVMPMLVFFVVVMYLLVSTFMPNGMRAPVTYPPEHGAYQNEVISSSPLIFPHVEHAPVLKEIGIRGLFILRMEMDGTKRFVIKPEDKPFSDEEKKKTTDQVLLVKKSFLDHGKLIFPKKNESPEFVVVTLVDFDNFDRDTIVKIVQNRVDYAQRHKYGIYVRWAQEFVTEMSIQEVAPSYQLMKASIMRAAIHAFPYAKYFLFLDQTSLIMNSEIPLQKLILHQPTVEANKQVLPILQHYNGRNVPAKLAQQPDLVFPQHDNGVLDLSAFIVANSLHGKMFLDYLNDPLVRDYHWDDIYTQYGHVLNWHPELLDRTLLVKRKTLASPVEDPTNLNIKDNKIDGGDSGYSTGDFIASLAKCKERISCTSDLDVMYKFSHMG</sequence>
<protein>
    <submittedName>
        <fullName evidence="3">Putative alpha-1,6-mannosyltransferase MNN11</fullName>
    </submittedName>
</protein>
<dbReference type="VEuPathDB" id="FungiDB:GW608_G07183"/>
<proteinExistence type="predicted"/>
<organism evidence="3 4">
    <name type="scientific">Candida glabrata</name>
    <name type="common">Yeast</name>
    <name type="synonym">Torulopsis glabrata</name>
    <dbReference type="NCBI Taxonomy" id="5478"/>
    <lineage>
        <taxon>Eukaryota</taxon>
        <taxon>Fungi</taxon>
        <taxon>Dikarya</taxon>
        <taxon>Ascomycota</taxon>
        <taxon>Saccharomycotina</taxon>
        <taxon>Saccharomycetes</taxon>
        <taxon>Saccharomycetales</taxon>
        <taxon>Saccharomycetaceae</taxon>
        <taxon>Nakaseomyces</taxon>
    </lineage>
</organism>
<dbReference type="GO" id="GO:0006487">
    <property type="term" value="P:protein N-linked glycosylation"/>
    <property type="evidence" value="ECO:0007669"/>
    <property type="project" value="EnsemblFungi"/>
</dbReference>
<dbReference type="GO" id="GO:0000009">
    <property type="term" value="F:alpha-1,6-mannosyltransferase activity"/>
    <property type="evidence" value="ECO:0007669"/>
    <property type="project" value="EnsemblFungi"/>
</dbReference>
<keyword evidence="2 3" id="KW-0808">Transferase</keyword>